<feature type="region of interest" description="LID" evidence="7">
    <location>
        <begin position="110"/>
        <end position="120"/>
    </location>
</feature>
<dbReference type="STRING" id="444158.MmarC6_1136"/>
<evidence type="ECO:0000256" key="5">
    <source>
        <dbReference type="ARBA" id="ARBA00022777"/>
    </source>
</evidence>
<dbReference type="GO" id="GO:0004017">
    <property type="term" value="F:AMP kinase activity"/>
    <property type="evidence" value="ECO:0007669"/>
    <property type="project" value="UniProtKB-UniRule"/>
</dbReference>
<keyword evidence="1 7" id="KW-0690">Ribosome biogenesis</keyword>
<name>A9A9C6_METM6</name>
<feature type="binding site" evidence="7">
    <location>
        <position position="16"/>
    </location>
    <ligand>
        <name>ATP</name>
        <dbReference type="ChEBI" id="CHEBI:30616"/>
    </ligand>
</feature>
<keyword evidence="6 7" id="KW-0067">ATP-binding</keyword>
<comment type="function">
    <text evidence="7">Broad-specificity nucleoside monophosphate (NMP) kinase that catalyzes the reversible transfer of the terminal phosphate group between nucleoside triphosphates and monophosphates. Has also ATPase activity. Involved in the late maturation steps of the 30S ribosomal particles, specifically 16S rRNA maturation. While NMP activity is not required for ribosome maturation, ATPase activity is. Associates transiently with small ribosomal subunit protein uS11. ATP hydrolysis breaks the interaction with uS11. May temporarily remove uS11 from the ribosome to enable a conformational change of the ribosomal RNA that is needed for the final maturation step of the small ribosomal subunit.</text>
</comment>
<evidence type="ECO:0000313" key="8">
    <source>
        <dbReference type="EMBL" id="ABX01949.1"/>
    </source>
</evidence>
<dbReference type="PANTHER" id="PTHR12595:SF0">
    <property type="entry name" value="ADENYLATE KINASE ISOENZYME 6"/>
    <property type="match status" value="1"/>
</dbReference>
<evidence type="ECO:0000256" key="6">
    <source>
        <dbReference type="ARBA" id="ARBA00022840"/>
    </source>
</evidence>
<evidence type="ECO:0000256" key="2">
    <source>
        <dbReference type="ARBA" id="ARBA00022552"/>
    </source>
</evidence>
<dbReference type="eggNOG" id="arCOG01038">
    <property type="taxonomic scope" value="Archaea"/>
</dbReference>
<comment type="caution">
    <text evidence="7">Lacks conserved residue(s) required for the propagation of feature annotation.</text>
</comment>
<comment type="catalytic activity">
    <reaction evidence="7">
        <text>AMP + ATP = 2 ADP</text>
        <dbReference type="Rhea" id="RHEA:12973"/>
        <dbReference type="ChEBI" id="CHEBI:30616"/>
        <dbReference type="ChEBI" id="CHEBI:456215"/>
        <dbReference type="ChEBI" id="CHEBI:456216"/>
        <dbReference type="EC" id="2.7.4.3"/>
    </reaction>
</comment>
<dbReference type="AlphaFoldDB" id="A9A9C6"/>
<comment type="similarity">
    <text evidence="7">Belongs to the adenylate kinase family. AK6 subfamily.</text>
</comment>
<feature type="binding site" evidence="7">
    <location>
        <position position="111"/>
    </location>
    <ligand>
        <name>ATP</name>
        <dbReference type="ChEBI" id="CHEBI:30616"/>
    </ligand>
</feature>
<feature type="binding site" evidence="7">
    <location>
        <position position="151"/>
    </location>
    <ligand>
        <name>ATP</name>
        <dbReference type="ChEBI" id="CHEBI:30616"/>
    </ligand>
</feature>
<accession>A9A9C6</accession>
<keyword evidence="4 7" id="KW-0547">Nucleotide-binding</keyword>
<dbReference type="Gene3D" id="3.40.50.300">
    <property type="entry name" value="P-loop containing nucleotide triphosphate hydrolases"/>
    <property type="match status" value="1"/>
</dbReference>
<gene>
    <name evidence="8" type="ordered locus">MmarC6_1136</name>
</gene>
<feature type="binding site" evidence="7">
    <location>
        <position position="19"/>
    </location>
    <ligand>
        <name>ATP</name>
        <dbReference type="ChEBI" id="CHEBI:30616"/>
    </ligand>
</feature>
<dbReference type="HOGENOM" id="CLU_079096_0_1_2"/>
<comment type="subunit">
    <text evidence="7">Interacts with uS11. Not a structural component of 40S pre-ribosomes, but transiently interacts with them by binding to uS11.</text>
</comment>
<feature type="binding site" evidence="7">
    <location>
        <position position="18"/>
    </location>
    <ligand>
        <name>ATP</name>
        <dbReference type="ChEBI" id="CHEBI:30616"/>
    </ligand>
</feature>
<proteinExistence type="inferred from homology"/>
<dbReference type="GO" id="GO:0016887">
    <property type="term" value="F:ATP hydrolysis activity"/>
    <property type="evidence" value="ECO:0007669"/>
    <property type="project" value="InterPro"/>
</dbReference>
<keyword evidence="2 7" id="KW-0698">rRNA processing</keyword>
<keyword evidence="5 7" id="KW-0418">Kinase</keyword>
<keyword evidence="3 7" id="KW-0808">Transferase</keyword>
<evidence type="ECO:0000256" key="1">
    <source>
        <dbReference type="ARBA" id="ARBA00022517"/>
    </source>
</evidence>
<evidence type="ECO:0000256" key="7">
    <source>
        <dbReference type="HAMAP-Rule" id="MF_00039"/>
    </source>
</evidence>
<dbReference type="GO" id="GO:0042274">
    <property type="term" value="P:ribosomal small subunit biogenesis"/>
    <property type="evidence" value="ECO:0007669"/>
    <property type="project" value="UniProtKB-UniRule"/>
</dbReference>
<feature type="binding site" evidence="7">
    <location>
        <position position="17"/>
    </location>
    <ligand>
        <name>ATP</name>
        <dbReference type="ChEBI" id="CHEBI:30616"/>
    </ligand>
</feature>
<reference evidence="8" key="1">
    <citation type="submission" date="2007-10" db="EMBL/GenBank/DDBJ databases">
        <title>Complete sequence of Methanococcus maripaludis C6.</title>
        <authorList>
            <consortium name="US DOE Joint Genome Institute"/>
            <person name="Copeland A."/>
            <person name="Lucas S."/>
            <person name="Lapidus A."/>
            <person name="Barry K."/>
            <person name="Glavina del Rio T."/>
            <person name="Dalin E."/>
            <person name="Tice H."/>
            <person name="Pitluck S."/>
            <person name="Clum A."/>
            <person name="Schmutz J."/>
            <person name="Larimer F."/>
            <person name="Land M."/>
            <person name="Hauser L."/>
            <person name="Kyrpides N."/>
            <person name="Mikhailova N."/>
            <person name="Sieprawska-Lupa M."/>
            <person name="Whitman W.B."/>
            <person name="Richardson P."/>
        </authorList>
    </citation>
    <scope>NUCLEOTIDE SEQUENCE [LARGE SCALE GENOMIC DNA]</scope>
    <source>
        <strain evidence="8">C6</strain>
    </source>
</reference>
<dbReference type="Pfam" id="PF13238">
    <property type="entry name" value="AAA_18"/>
    <property type="match status" value="1"/>
</dbReference>
<dbReference type="InterPro" id="IPR027417">
    <property type="entry name" value="P-loop_NTPase"/>
</dbReference>
<sequence length="185" mass="21202">MGENIIIAITGTPGVGKSTVSKILFENLKSSGKDIACINITELVSKEGLYLEKDIEMDSYVVDFDKLNEYINRIKIEDLILDGHVSHYLNPDYIIVLRANPLLIKNRLESRNYGSEKVKENVEAELLDVCLVESIEKNDESKIFEIECSEKDPEKIVNEILMFLDSKNPDYGNISWLEDYFYLIE</sequence>
<dbReference type="PhylomeDB" id="A9A9C6"/>
<evidence type="ECO:0000256" key="4">
    <source>
        <dbReference type="ARBA" id="ARBA00022741"/>
    </source>
</evidence>
<comment type="catalytic activity">
    <reaction evidence="7">
        <text>ATP + H2O = ADP + phosphate + H(+)</text>
        <dbReference type="Rhea" id="RHEA:13065"/>
        <dbReference type="ChEBI" id="CHEBI:15377"/>
        <dbReference type="ChEBI" id="CHEBI:15378"/>
        <dbReference type="ChEBI" id="CHEBI:30616"/>
        <dbReference type="ChEBI" id="CHEBI:43474"/>
        <dbReference type="ChEBI" id="CHEBI:456216"/>
    </reaction>
</comment>
<dbReference type="InterPro" id="IPR020618">
    <property type="entry name" value="Adenyl_kinase_AK6"/>
</dbReference>
<organism evidence="8">
    <name type="scientific">Methanococcus maripaludis (strain C6 / ATCC BAA-1332)</name>
    <dbReference type="NCBI Taxonomy" id="444158"/>
    <lineage>
        <taxon>Archaea</taxon>
        <taxon>Methanobacteriati</taxon>
        <taxon>Methanobacteriota</taxon>
        <taxon>Methanomada group</taxon>
        <taxon>Methanococci</taxon>
        <taxon>Methanococcales</taxon>
        <taxon>Methanococcaceae</taxon>
        <taxon>Methanococcus</taxon>
    </lineage>
</organism>
<dbReference type="EMBL" id="CP000867">
    <property type="protein sequence ID" value="ABX01949.1"/>
    <property type="molecule type" value="Genomic_DNA"/>
</dbReference>
<protein>
    <recommendedName>
        <fullName evidence="7">Putative adenylate kinase</fullName>
        <shortName evidence="7">AK</shortName>
        <ecNumber evidence="7">2.7.4.3</ecNumber>
    </recommendedName>
    <alternativeName>
        <fullName evidence="7">ATP-AMP transphosphorylase</fullName>
    </alternativeName>
</protein>
<dbReference type="HAMAP" id="MF_00039">
    <property type="entry name" value="Adenylate_kinase_AK6"/>
    <property type="match status" value="1"/>
</dbReference>
<evidence type="ECO:0000256" key="3">
    <source>
        <dbReference type="ARBA" id="ARBA00022679"/>
    </source>
</evidence>
<dbReference type="SUPFAM" id="SSF52540">
    <property type="entry name" value="P-loop containing nucleoside triphosphate hydrolases"/>
    <property type="match status" value="1"/>
</dbReference>
<feature type="binding site" evidence="7">
    <location>
        <position position="14"/>
    </location>
    <ligand>
        <name>ATP</name>
        <dbReference type="ChEBI" id="CHEBI:30616"/>
    </ligand>
</feature>
<dbReference type="GO" id="GO:0005524">
    <property type="term" value="F:ATP binding"/>
    <property type="evidence" value="ECO:0007669"/>
    <property type="project" value="UniProtKB-UniRule"/>
</dbReference>
<dbReference type="NCBIfam" id="NF003012">
    <property type="entry name" value="PRK03839.1"/>
    <property type="match status" value="1"/>
</dbReference>
<dbReference type="KEGG" id="mmx:MmarC6_1136"/>
<dbReference type="GO" id="GO:0006364">
    <property type="term" value="P:rRNA processing"/>
    <property type="evidence" value="ECO:0007669"/>
    <property type="project" value="UniProtKB-KW"/>
</dbReference>
<dbReference type="EC" id="2.7.4.3" evidence="7"/>
<dbReference type="PANTHER" id="PTHR12595">
    <property type="entry name" value="POS9-ACTIVATING FACTOR FAP7-RELATED"/>
    <property type="match status" value="1"/>
</dbReference>
<dbReference type="CDD" id="cd01983">
    <property type="entry name" value="SIMIBI"/>
    <property type="match status" value="1"/>
</dbReference>